<protein>
    <recommendedName>
        <fullName evidence="7">Structure-specific endonuclease subunit SLX4</fullName>
    </recommendedName>
</protein>
<reference evidence="9 10" key="1">
    <citation type="submission" date="2016-07" db="EMBL/GenBank/DDBJ databases">
        <title>Pervasive Adenine N6-methylation of Active Genes in Fungi.</title>
        <authorList>
            <consortium name="DOE Joint Genome Institute"/>
            <person name="Mondo S.J."/>
            <person name="Dannebaum R.O."/>
            <person name="Kuo R.C."/>
            <person name="Labutti K."/>
            <person name="Haridas S."/>
            <person name="Kuo A."/>
            <person name="Salamov A."/>
            <person name="Ahrendt S.R."/>
            <person name="Lipzen A."/>
            <person name="Sullivan W."/>
            <person name="Andreopoulos W.B."/>
            <person name="Clum A."/>
            <person name="Lindquist E."/>
            <person name="Daum C."/>
            <person name="Ramamoorthy G.K."/>
            <person name="Gryganskyi A."/>
            <person name="Culley D."/>
            <person name="Magnuson J.K."/>
            <person name="James T.Y."/>
            <person name="O'Malley M.A."/>
            <person name="Stajich J.E."/>
            <person name="Spatafora J.W."/>
            <person name="Visel A."/>
            <person name="Grigoriev I.V."/>
        </authorList>
    </citation>
    <scope>NUCLEOTIDE SEQUENCE [LARGE SCALE GENOMIC DNA]</scope>
    <source>
        <strain evidence="9 10">JEL800</strain>
    </source>
</reference>
<dbReference type="CDD" id="cd22999">
    <property type="entry name" value="SAP_SLX4"/>
    <property type="match status" value="1"/>
</dbReference>
<dbReference type="AlphaFoldDB" id="A0A1Y2CY95"/>
<comment type="subcellular location">
    <subcellularLocation>
        <location evidence="1">Nucleus</location>
    </subcellularLocation>
</comment>
<feature type="region of interest" description="Disordered" evidence="8">
    <location>
        <begin position="326"/>
        <end position="396"/>
    </location>
</feature>
<dbReference type="Proteomes" id="UP000193642">
    <property type="component" value="Unassembled WGS sequence"/>
</dbReference>
<gene>
    <name evidence="9" type="ORF">BCR33DRAFT_845994</name>
</gene>
<dbReference type="STRING" id="329046.A0A1Y2CY95"/>
<keyword evidence="3" id="KW-0227">DNA damage</keyword>
<dbReference type="PANTHER" id="PTHR21541">
    <property type="entry name" value="BTB POZ DOMAIN CONTAINING 12"/>
    <property type="match status" value="1"/>
</dbReference>
<dbReference type="InterPro" id="IPR018574">
    <property type="entry name" value="Structure-sp_endonuc_su_Slx4"/>
</dbReference>
<dbReference type="OrthoDB" id="5576441at2759"/>
<proteinExistence type="inferred from homology"/>
<comment type="caution">
    <text evidence="9">The sequence shown here is derived from an EMBL/GenBank/DDBJ whole genome shotgun (WGS) entry which is preliminary data.</text>
</comment>
<sequence length="784" mass="86003">MALCPICDKFFASISELQDIHIVLCLSGAADSTGTSALADSGNCPVCSVPFASLHPSVVWDDHVDSCLRNTETKLKRALTQDSPSKKTRQTTLAFVDAEEYVTNSISSTSRSRPSKSTKPTKSVPIQLSSDDDFCAVKTHVKVLRFDNSSSSEKVCEKASKISKVQSKLKKKSKSESSTSVYLGEELERHLNERYKAIISSENSSSNIKTKKSEEVITDCTNDYDGAEEDDGSTDMWKLAATSESGRNSFTAHFLEQYLDNNSNDIPPLMNDNINNKLDVNHACSKDILMQKRVLDAKILQLRLEYDQFVRSCLRIRNAVHATSNVTSAAMESKDTPTESQAPTSKSSYTNIEQKLPTHQRRTAATIVISDDSDEEPSPKKKSCLSVQSTPPPYKNTILQTTPQISTKFQRLGLGDKSPVLVEATPPLPPSTDLRNNWIIESTPTAMEITETVEFLETHSASQGILNDSSHVVHEMDPDYQYECNDLAPNYDHHSEFDLGYDEHDENIEYNAPIEETNASPSPPSIPSVSKYETKTIQSVANIGKSVEKVNALDKLMKTAAAVAAGNGLVNASDKIGGVGKGKKTVGKENNAKKPKPPKPADAANTAGGKKKKTVEDSVKPDYANMSVQELEKIASKYGIRKLAKVVLVDQLNKIWDTLHPSNENGLSAAVAAEPPKDAISKSSNSTIEETDVFPTAPTTKVKASRKKAAATVSNEPEISIDQQIHDYIKRDEALHSKVLRYEPLEFESLHQEMKASGIKCSKKILQSFLDARGITTRNSTPRE</sequence>
<dbReference type="Pfam" id="PF09494">
    <property type="entry name" value="Slx4"/>
    <property type="match status" value="1"/>
</dbReference>
<feature type="region of interest" description="Disordered" evidence="8">
    <location>
        <begin position="575"/>
        <end position="618"/>
    </location>
</feature>
<dbReference type="EMBL" id="MCGO01000004">
    <property type="protein sequence ID" value="ORY52012.1"/>
    <property type="molecule type" value="Genomic_DNA"/>
</dbReference>
<evidence type="ECO:0000256" key="3">
    <source>
        <dbReference type="ARBA" id="ARBA00022763"/>
    </source>
</evidence>
<evidence type="ECO:0000256" key="1">
    <source>
        <dbReference type="ARBA" id="ARBA00004123"/>
    </source>
</evidence>
<dbReference type="GO" id="GO:0006281">
    <property type="term" value="P:DNA repair"/>
    <property type="evidence" value="ECO:0007669"/>
    <property type="project" value="UniProtKB-KW"/>
</dbReference>
<keyword evidence="6" id="KW-0539">Nucleus</keyword>
<dbReference type="GO" id="GO:0000712">
    <property type="term" value="P:resolution of meiotic recombination intermediates"/>
    <property type="evidence" value="ECO:0007669"/>
    <property type="project" value="TreeGrafter"/>
</dbReference>
<keyword evidence="10" id="KW-1185">Reference proteome</keyword>
<evidence type="ECO:0000313" key="9">
    <source>
        <dbReference type="EMBL" id="ORY52012.1"/>
    </source>
</evidence>
<name>A0A1Y2CY95_9FUNG</name>
<dbReference type="PANTHER" id="PTHR21541:SF3">
    <property type="entry name" value="STRUCTURE-SPECIFIC ENDONUCLEASE SUBUNIT SLX4"/>
    <property type="match status" value="1"/>
</dbReference>
<evidence type="ECO:0000256" key="7">
    <source>
        <dbReference type="ARBA" id="ARBA00029496"/>
    </source>
</evidence>
<organism evidence="9 10">
    <name type="scientific">Rhizoclosmatium globosum</name>
    <dbReference type="NCBI Taxonomy" id="329046"/>
    <lineage>
        <taxon>Eukaryota</taxon>
        <taxon>Fungi</taxon>
        <taxon>Fungi incertae sedis</taxon>
        <taxon>Chytridiomycota</taxon>
        <taxon>Chytridiomycota incertae sedis</taxon>
        <taxon>Chytridiomycetes</taxon>
        <taxon>Chytridiales</taxon>
        <taxon>Chytriomycetaceae</taxon>
        <taxon>Rhizoclosmatium</taxon>
    </lineage>
</organism>
<keyword evidence="4" id="KW-0233">DNA recombination</keyword>
<feature type="compositionally biased region" description="Polar residues" evidence="8">
    <location>
        <begin position="338"/>
        <end position="353"/>
    </location>
</feature>
<comment type="similarity">
    <text evidence="2">Belongs to the SLX4 family.</text>
</comment>
<evidence type="ECO:0000256" key="4">
    <source>
        <dbReference type="ARBA" id="ARBA00023172"/>
    </source>
</evidence>
<keyword evidence="5" id="KW-0234">DNA repair</keyword>
<dbReference type="GO" id="GO:0006260">
    <property type="term" value="P:DNA replication"/>
    <property type="evidence" value="ECO:0007669"/>
    <property type="project" value="InterPro"/>
</dbReference>
<evidence type="ECO:0000256" key="2">
    <source>
        <dbReference type="ARBA" id="ARBA00006661"/>
    </source>
</evidence>
<dbReference type="GO" id="GO:0033557">
    <property type="term" value="C:Slx1-Slx4 complex"/>
    <property type="evidence" value="ECO:0007669"/>
    <property type="project" value="InterPro"/>
</dbReference>
<evidence type="ECO:0000256" key="6">
    <source>
        <dbReference type="ARBA" id="ARBA00023242"/>
    </source>
</evidence>
<evidence type="ECO:0000256" key="5">
    <source>
        <dbReference type="ARBA" id="ARBA00023204"/>
    </source>
</evidence>
<evidence type="ECO:0000256" key="8">
    <source>
        <dbReference type="SAM" id="MobiDB-lite"/>
    </source>
</evidence>
<accession>A0A1Y2CY95</accession>
<evidence type="ECO:0000313" key="10">
    <source>
        <dbReference type="Proteomes" id="UP000193642"/>
    </source>
</evidence>